<keyword evidence="2" id="KW-1185">Reference proteome</keyword>
<dbReference type="GeneID" id="54412589"/>
<dbReference type="RefSeq" id="XP_033525277.1">
    <property type="nucleotide sequence ID" value="XM_033672157.1"/>
</dbReference>
<dbReference type="AlphaFoldDB" id="A0A6A6AGG9"/>
<accession>A0A6A6AGG9</accession>
<reference evidence="1" key="1">
    <citation type="journal article" date="2020" name="Stud. Mycol.">
        <title>101 Dothideomycetes genomes: a test case for predicting lifestyles and emergence of pathogens.</title>
        <authorList>
            <person name="Haridas S."/>
            <person name="Albert R."/>
            <person name="Binder M."/>
            <person name="Bloem J."/>
            <person name="Labutti K."/>
            <person name="Salamov A."/>
            <person name="Andreopoulos B."/>
            <person name="Baker S."/>
            <person name="Barry K."/>
            <person name="Bills G."/>
            <person name="Bluhm B."/>
            <person name="Cannon C."/>
            <person name="Castanera R."/>
            <person name="Culley D."/>
            <person name="Daum C."/>
            <person name="Ezra D."/>
            <person name="Gonzalez J."/>
            <person name="Henrissat B."/>
            <person name="Kuo A."/>
            <person name="Liang C."/>
            <person name="Lipzen A."/>
            <person name="Lutzoni F."/>
            <person name="Magnuson J."/>
            <person name="Mondo S."/>
            <person name="Nolan M."/>
            <person name="Ohm R."/>
            <person name="Pangilinan J."/>
            <person name="Park H.-J."/>
            <person name="Ramirez L."/>
            <person name="Alfaro M."/>
            <person name="Sun H."/>
            <person name="Tritt A."/>
            <person name="Yoshinaga Y."/>
            <person name="Zwiers L.-H."/>
            <person name="Turgeon B."/>
            <person name="Goodwin S."/>
            <person name="Spatafora J."/>
            <person name="Crous P."/>
            <person name="Grigoriev I."/>
        </authorList>
    </citation>
    <scope>NUCLEOTIDE SEQUENCE</scope>
    <source>
        <strain evidence="1">CBS 119687</strain>
    </source>
</reference>
<dbReference type="EMBL" id="ML977503">
    <property type="protein sequence ID" value="KAF2130890.1"/>
    <property type="molecule type" value="Genomic_DNA"/>
</dbReference>
<dbReference type="Proteomes" id="UP000799771">
    <property type="component" value="Unassembled WGS sequence"/>
</dbReference>
<organism evidence="1 2">
    <name type="scientific">Dothidotthia symphoricarpi CBS 119687</name>
    <dbReference type="NCBI Taxonomy" id="1392245"/>
    <lineage>
        <taxon>Eukaryota</taxon>
        <taxon>Fungi</taxon>
        <taxon>Dikarya</taxon>
        <taxon>Ascomycota</taxon>
        <taxon>Pezizomycotina</taxon>
        <taxon>Dothideomycetes</taxon>
        <taxon>Pleosporomycetidae</taxon>
        <taxon>Pleosporales</taxon>
        <taxon>Dothidotthiaceae</taxon>
        <taxon>Dothidotthia</taxon>
    </lineage>
</organism>
<evidence type="ECO:0000313" key="1">
    <source>
        <dbReference type="EMBL" id="KAF2130890.1"/>
    </source>
</evidence>
<sequence>MVLTSNCRISLIAPESYASLICCVSIRLYHPPTETTRPLIRRVLYYRISSDYSQFSCRVGSVITAART</sequence>
<protein>
    <submittedName>
        <fullName evidence="1">Uncharacterized protein</fullName>
    </submittedName>
</protein>
<gene>
    <name evidence="1" type="ORF">P153DRAFT_417098</name>
</gene>
<name>A0A6A6AGG9_9PLEO</name>
<evidence type="ECO:0000313" key="2">
    <source>
        <dbReference type="Proteomes" id="UP000799771"/>
    </source>
</evidence>
<proteinExistence type="predicted"/>